<dbReference type="PANTHER" id="PTHR43806">
    <property type="entry name" value="PEPTIDASE S8"/>
    <property type="match status" value="1"/>
</dbReference>
<dbReference type="EMBL" id="PYHR01000002">
    <property type="protein sequence ID" value="PWD51511.1"/>
    <property type="molecule type" value="Genomic_DNA"/>
</dbReference>
<name>A0A2U1ZX07_9MICO</name>
<dbReference type="AlphaFoldDB" id="A0A2U1ZX07"/>
<feature type="active site" description="Charge relay system" evidence="5">
    <location>
        <position position="61"/>
    </location>
</feature>
<keyword evidence="3 5" id="KW-0378">Hydrolase</keyword>
<feature type="domain" description="Peptidase S8/S53" evidence="7">
    <location>
        <begin position="52"/>
        <end position="298"/>
    </location>
</feature>
<dbReference type="InterPro" id="IPR050131">
    <property type="entry name" value="Peptidase_S8_subtilisin-like"/>
</dbReference>
<dbReference type="PROSITE" id="PS00137">
    <property type="entry name" value="SUBTILASE_HIS"/>
    <property type="match status" value="1"/>
</dbReference>
<dbReference type="InterPro" id="IPR036852">
    <property type="entry name" value="Peptidase_S8/S53_dom_sf"/>
</dbReference>
<evidence type="ECO:0000256" key="1">
    <source>
        <dbReference type="ARBA" id="ARBA00011073"/>
    </source>
</evidence>
<evidence type="ECO:0000256" key="4">
    <source>
        <dbReference type="ARBA" id="ARBA00022825"/>
    </source>
</evidence>
<comment type="similarity">
    <text evidence="1 5">Belongs to the peptidase S8 family.</text>
</comment>
<gene>
    <name evidence="8" type="ORF">C8046_13430</name>
</gene>
<dbReference type="PROSITE" id="PS51892">
    <property type="entry name" value="SUBTILASE"/>
    <property type="match status" value="1"/>
</dbReference>
<evidence type="ECO:0000256" key="5">
    <source>
        <dbReference type="PROSITE-ProRule" id="PRU01240"/>
    </source>
</evidence>
<dbReference type="InterPro" id="IPR022398">
    <property type="entry name" value="Peptidase_S8_His-AS"/>
</dbReference>
<evidence type="ECO:0000313" key="9">
    <source>
        <dbReference type="Proteomes" id="UP000245166"/>
    </source>
</evidence>
<feature type="active site" description="Charge relay system" evidence="5">
    <location>
        <position position="261"/>
    </location>
</feature>
<evidence type="ECO:0000256" key="3">
    <source>
        <dbReference type="ARBA" id="ARBA00022801"/>
    </source>
</evidence>
<dbReference type="GO" id="GO:0004252">
    <property type="term" value="F:serine-type endopeptidase activity"/>
    <property type="evidence" value="ECO:0007669"/>
    <property type="project" value="UniProtKB-UniRule"/>
</dbReference>
<keyword evidence="4 5" id="KW-0720">Serine protease</keyword>
<organism evidence="8 9">
    <name type="scientific">Serinibacter arcticus</name>
    <dbReference type="NCBI Taxonomy" id="1655435"/>
    <lineage>
        <taxon>Bacteria</taxon>
        <taxon>Bacillati</taxon>
        <taxon>Actinomycetota</taxon>
        <taxon>Actinomycetes</taxon>
        <taxon>Micrococcales</taxon>
        <taxon>Beutenbergiaceae</taxon>
        <taxon>Serinibacter</taxon>
    </lineage>
</organism>
<dbReference type="PRINTS" id="PR00723">
    <property type="entry name" value="SUBTILISIN"/>
</dbReference>
<reference evidence="8 9" key="1">
    <citation type="submission" date="2018-03" db="EMBL/GenBank/DDBJ databases">
        <title>Genome assembly of novel Miniimonas species PCH200.</title>
        <authorList>
            <person name="Thakur V."/>
            <person name="Kumar V."/>
            <person name="Singh D."/>
        </authorList>
    </citation>
    <scope>NUCLEOTIDE SEQUENCE [LARGE SCALE GENOMIC DNA]</scope>
    <source>
        <strain evidence="8 9">PCH200</strain>
    </source>
</reference>
<dbReference type="InterPro" id="IPR000209">
    <property type="entry name" value="Peptidase_S8/S53_dom"/>
</dbReference>
<proteinExistence type="inferred from homology"/>
<evidence type="ECO:0000256" key="6">
    <source>
        <dbReference type="SAM" id="MobiDB-lite"/>
    </source>
</evidence>
<protein>
    <recommendedName>
        <fullName evidence="7">Peptidase S8/S53 domain-containing protein</fullName>
    </recommendedName>
</protein>
<dbReference type="InterPro" id="IPR023828">
    <property type="entry name" value="Peptidase_S8_Ser-AS"/>
</dbReference>
<dbReference type="Gene3D" id="3.40.50.200">
    <property type="entry name" value="Peptidase S8/S53 domain"/>
    <property type="match status" value="1"/>
</dbReference>
<dbReference type="SUPFAM" id="SSF52743">
    <property type="entry name" value="Subtilisin-like"/>
    <property type="match status" value="1"/>
</dbReference>
<dbReference type="Proteomes" id="UP000245166">
    <property type="component" value="Unassembled WGS sequence"/>
</dbReference>
<accession>A0A2U1ZX07</accession>
<keyword evidence="9" id="KW-1185">Reference proteome</keyword>
<evidence type="ECO:0000256" key="2">
    <source>
        <dbReference type="ARBA" id="ARBA00022670"/>
    </source>
</evidence>
<feature type="compositionally biased region" description="Basic residues" evidence="6">
    <location>
        <begin position="1"/>
        <end position="20"/>
    </location>
</feature>
<dbReference type="Pfam" id="PF00082">
    <property type="entry name" value="Peptidase_S8"/>
    <property type="match status" value="1"/>
</dbReference>
<feature type="region of interest" description="Disordered" evidence="6">
    <location>
        <begin position="1"/>
        <end position="50"/>
    </location>
</feature>
<evidence type="ECO:0000313" key="8">
    <source>
        <dbReference type="EMBL" id="PWD51511.1"/>
    </source>
</evidence>
<sequence>MGGHRVRRRRLPRRGGRRRPGGPAVERHRRRDLGPAGRPGGRPRAAPLPWSGRGITVAVLDTGYDAHHPDLDGRVALSHSFIPGETAQDGNGHGTHVAGTIGAVRHPSGGQRRYSVAPGCRLLVGKVLGNSGGGTSGGVLAGMNWAIEQGADVISMSLGSDTRVGDTYLRYYEAAGRAALDAGSIIVAAAGNNGDNPVGSPANCPSVLAVAAVDQHLRRAPFSSIALNGNGGEVNIAGPGVGIYSSWPVDAGSYQVLRGTSMATPHVSGIAALYAQATGLRGRELSEKLLGTATALAEGSQLVGRGLATAPTRPAAAKP</sequence>
<keyword evidence="2 5" id="KW-0645">Protease</keyword>
<dbReference type="PANTHER" id="PTHR43806:SF11">
    <property type="entry name" value="CEREVISIN-RELATED"/>
    <property type="match status" value="1"/>
</dbReference>
<evidence type="ECO:0000259" key="7">
    <source>
        <dbReference type="Pfam" id="PF00082"/>
    </source>
</evidence>
<comment type="caution">
    <text evidence="8">The sequence shown here is derived from an EMBL/GenBank/DDBJ whole genome shotgun (WGS) entry which is preliminary data.</text>
</comment>
<dbReference type="GO" id="GO:0006508">
    <property type="term" value="P:proteolysis"/>
    <property type="evidence" value="ECO:0007669"/>
    <property type="project" value="UniProtKB-KW"/>
</dbReference>
<dbReference type="PROSITE" id="PS00138">
    <property type="entry name" value="SUBTILASE_SER"/>
    <property type="match status" value="1"/>
</dbReference>
<feature type="active site" description="Charge relay system" evidence="5">
    <location>
        <position position="93"/>
    </location>
</feature>
<dbReference type="InterPro" id="IPR015500">
    <property type="entry name" value="Peptidase_S8_subtilisin-rel"/>
</dbReference>